<keyword evidence="2" id="KW-1185">Reference proteome</keyword>
<proteinExistence type="predicted"/>
<dbReference type="EMBL" id="LXQA010620195">
    <property type="protein sequence ID" value="MCI62508.1"/>
    <property type="molecule type" value="Genomic_DNA"/>
</dbReference>
<dbReference type="Proteomes" id="UP000265520">
    <property type="component" value="Unassembled WGS sequence"/>
</dbReference>
<sequence>SNSKMISKSPPRSDGQPAIRFLIGSSTIFIRAKKSDIGCEMI</sequence>
<evidence type="ECO:0000313" key="1">
    <source>
        <dbReference type="EMBL" id="MCI62508.1"/>
    </source>
</evidence>
<name>A0A392TNL0_9FABA</name>
<feature type="non-terminal residue" evidence="1">
    <location>
        <position position="1"/>
    </location>
</feature>
<comment type="caution">
    <text evidence="1">The sequence shown here is derived from an EMBL/GenBank/DDBJ whole genome shotgun (WGS) entry which is preliminary data.</text>
</comment>
<protein>
    <submittedName>
        <fullName evidence="1">Uncharacterized protein</fullName>
    </submittedName>
</protein>
<evidence type="ECO:0000313" key="2">
    <source>
        <dbReference type="Proteomes" id="UP000265520"/>
    </source>
</evidence>
<accession>A0A392TNL0</accession>
<dbReference type="AlphaFoldDB" id="A0A392TNL0"/>
<organism evidence="1 2">
    <name type="scientific">Trifolium medium</name>
    <dbReference type="NCBI Taxonomy" id="97028"/>
    <lineage>
        <taxon>Eukaryota</taxon>
        <taxon>Viridiplantae</taxon>
        <taxon>Streptophyta</taxon>
        <taxon>Embryophyta</taxon>
        <taxon>Tracheophyta</taxon>
        <taxon>Spermatophyta</taxon>
        <taxon>Magnoliopsida</taxon>
        <taxon>eudicotyledons</taxon>
        <taxon>Gunneridae</taxon>
        <taxon>Pentapetalae</taxon>
        <taxon>rosids</taxon>
        <taxon>fabids</taxon>
        <taxon>Fabales</taxon>
        <taxon>Fabaceae</taxon>
        <taxon>Papilionoideae</taxon>
        <taxon>50 kb inversion clade</taxon>
        <taxon>NPAAA clade</taxon>
        <taxon>Hologalegina</taxon>
        <taxon>IRL clade</taxon>
        <taxon>Trifolieae</taxon>
        <taxon>Trifolium</taxon>
    </lineage>
</organism>
<reference evidence="1 2" key="1">
    <citation type="journal article" date="2018" name="Front. Plant Sci.">
        <title>Red Clover (Trifolium pratense) and Zigzag Clover (T. medium) - A Picture of Genomic Similarities and Differences.</title>
        <authorList>
            <person name="Dluhosova J."/>
            <person name="Istvanek J."/>
            <person name="Nedelnik J."/>
            <person name="Repkova J."/>
        </authorList>
    </citation>
    <scope>NUCLEOTIDE SEQUENCE [LARGE SCALE GENOMIC DNA]</scope>
    <source>
        <strain evidence="2">cv. 10/8</strain>
        <tissue evidence="1">Leaf</tissue>
    </source>
</reference>